<dbReference type="InterPro" id="IPR005493">
    <property type="entry name" value="RraA/RraA-like"/>
</dbReference>
<dbReference type="Pfam" id="PF03737">
    <property type="entry name" value="RraA-like"/>
    <property type="match status" value="1"/>
</dbReference>
<reference evidence="2" key="1">
    <citation type="submission" date="2023-08" db="EMBL/GenBank/DDBJ databases">
        <title>Black Yeasts Isolated from many extreme environments.</title>
        <authorList>
            <person name="Coleine C."/>
            <person name="Stajich J.E."/>
            <person name="Selbmann L."/>
        </authorList>
    </citation>
    <scope>NUCLEOTIDE SEQUENCE</scope>
    <source>
        <strain evidence="2">CCFEE 5401</strain>
    </source>
</reference>
<sequence length="247" mass="26523">MAGGKDTLTLCEEIRSKYSPCDISDALLTLGVPGAGFLKDIKPIPSRSQGTNRIVAPISTVLFVPKQQRPVFPLWNQSKPWESNIPKGKHWTDCPAPGAIVVLQQPPEQSVALLGDIVATRLKYRGVLGVVIDGRARDVVSCGELCNEGGFQVWSKALSSVGTGMEAKPWAVDVPLTIGGLTVKPGDIVCADEGEGVVCVIPRDKLQQVVELLPVLKRADDGVLADVRKGVDFATALRNHPEHYSNK</sequence>
<keyword evidence="1" id="KW-0479">Metal-binding</keyword>
<gene>
    <name evidence="2" type="ORF">LTR62_008818</name>
</gene>
<dbReference type="Gene3D" id="3.50.30.40">
    <property type="entry name" value="Ribonuclease E inhibitor RraA/RraA-like"/>
    <property type="match status" value="1"/>
</dbReference>
<keyword evidence="1" id="KW-0460">Magnesium</keyword>
<dbReference type="PANTHER" id="PTHR33254:SF4">
    <property type="entry name" value="4-HYDROXY-4-METHYL-2-OXOGLUTARATE ALDOLASE 3-RELATED"/>
    <property type="match status" value="1"/>
</dbReference>
<dbReference type="GO" id="GO:0008948">
    <property type="term" value="F:oxaloacetate decarboxylase activity"/>
    <property type="evidence" value="ECO:0007669"/>
    <property type="project" value="TreeGrafter"/>
</dbReference>
<dbReference type="GO" id="GO:0046872">
    <property type="term" value="F:metal ion binding"/>
    <property type="evidence" value="ECO:0007669"/>
    <property type="project" value="UniProtKB-KW"/>
</dbReference>
<protein>
    <submittedName>
        <fullName evidence="2">Uncharacterized protein</fullName>
    </submittedName>
</protein>
<evidence type="ECO:0000256" key="1">
    <source>
        <dbReference type="PIRSR" id="PIRSR605493-1"/>
    </source>
</evidence>
<dbReference type="GO" id="GO:0047443">
    <property type="term" value="F:4-hydroxy-4-methyl-2-oxoglutarate aldolase activity"/>
    <property type="evidence" value="ECO:0007669"/>
    <property type="project" value="TreeGrafter"/>
</dbReference>
<organism evidence="2 3">
    <name type="scientific">Meristemomyces frigidus</name>
    <dbReference type="NCBI Taxonomy" id="1508187"/>
    <lineage>
        <taxon>Eukaryota</taxon>
        <taxon>Fungi</taxon>
        <taxon>Dikarya</taxon>
        <taxon>Ascomycota</taxon>
        <taxon>Pezizomycotina</taxon>
        <taxon>Dothideomycetes</taxon>
        <taxon>Dothideomycetidae</taxon>
        <taxon>Mycosphaerellales</taxon>
        <taxon>Teratosphaeriaceae</taxon>
        <taxon>Meristemomyces</taxon>
    </lineage>
</organism>
<dbReference type="CDD" id="cd16841">
    <property type="entry name" value="RraA_family"/>
    <property type="match status" value="1"/>
</dbReference>
<dbReference type="Proteomes" id="UP001310890">
    <property type="component" value="Unassembled WGS sequence"/>
</dbReference>
<dbReference type="SUPFAM" id="SSF89562">
    <property type="entry name" value="RraA-like"/>
    <property type="match status" value="1"/>
</dbReference>
<comment type="caution">
    <text evidence="2">The sequence shown here is derived from an EMBL/GenBank/DDBJ whole genome shotgun (WGS) entry which is preliminary data.</text>
</comment>
<comment type="cofactor">
    <cofactor evidence="1">
        <name>Mg(2+)</name>
        <dbReference type="ChEBI" id="CHEBI:18420"/>
    </cofactor>
</comment>
<feature type="binding site" evidence="1">
    <location>
        <begin position="115"/>
        <end position="118"/>
    </location>
    <ligand>
        <name>substrate</name>
    </ligand>
</feature>
<dbReference type="AlphaFoldDB" id="A0AAN7T914"/>
<dbReference type="PANTHER" id="PTHR33254">
    <property type="entry name" value="4-HYDROXY-4-METHYL-2-OXOGLUTARATE ALDOLASE 3-RELATED"/>
    <property type="match status" value="1"/>
</dbReference>
<feature type="binding site" evidence="1">
    <location>
        <position position="138"/>
    </location>
    <ligand>
        <name>Mg(2+)</name>
        <dbReference type="ChEBI" id="CHEBI:18420"/>
    </ligand>
</feature>
<feature type="binding site" evidence="1">
    <location>
        <position position="137"/>
    </location>
    <ligand>
        <name>substrate</name>
    </ligand>
</feature>
<dbReference type="EMBL" id="JAVRRL010000097">
    <property type="protein sequence ID" value="KAK5108044.1"/>
    <property type="molecule type" value="Genomic_DNA"/>
</dbReference>
<name>A0AAN7T914_9PEZI</name>
<dbReference type="InterPro" id="IPR036704">
    <property type="entry name" value="RraA/RraA-like_sf"/>
</dbReference>
<proteinExistence type="predicted"/>
<evidence type="ECO:0000313" key="3">
    <source>
        <dbReference type="Proteomes" id="UP001310890"/>
    </source>
</evidence>
<accession>A0AAN7T914</accession>
<evidence type="ECO:0000313" key="2">
    <source>
        <dbReference type="EMBL" id="KAK5108044.1"/>
    </source>
</evidence>